<name>A0A6V8HFG0_TALPI</name>
<evidence type="ECO:0000313" key="2">
    <source>
        <dbReference type="Proteomes" id="UP000053095"/>
    </source>
</evidence>
<dbReference type="Proteomes" id="UP000053095">
    <property type="component" value="Unassembled WGS sequence"/>
</dbReference>
<reference evidence="2" key="1">
    <citation type="journal article" date="2015" name="Genome Announc.">
        <title>Draft genome sequence of Talaromyces cellulolyticus strain Y-94, a source of lignocellulosic biomass-degrading enzymes.</title>
        <authorList>
            <person name="Fujii T."/>
            <person name="Koike H."/>
            <person name="Sawayama S."/>
            <person name="Yano S."/>
            <person name="Inoue H."/>
        </authorList>
    </citation>
    <scope>NUCLEOTIDE SEQUENCE [LARGE SCALE GENOMIC DNA]</scope>
    <source>
        <strain evidence="2">Y-94</strain>
    </source>
</reference>
<dbReference type="EMBL" id="DF933830">
    <property type="protein sequence ID" value="GAM39155.1"/>
    <property type="molecule type" value="Genomic_DNA"/>
</dbReference>
<accession>A0A6V8HFG0</accession>
<gene>
    <name evidence="1" type="ORF">TCE0_034f10468</name>
</gene>
<comment type="caution">
    <text evidence="1">The sequence shown here is derived from an EMBL/GenBank/DDBJ whole genome shotgun (WGS) entry which is preliminary data.</text>
</comment>
<evidence type="ECO:0000313" key="1">
    <source>
        <dbReference type="EMBL" id="GAM39155.1"/>
    </source>
</evidence>
<protein>
    <submittedName>
        <fullName evidence="1">Uncharacterized protein</fullName>
    </submittedName>
</protein>
<sequence>MSCRLFFLDVLNASSGSGQWYTSNLWMTYTSCKGVKILLGASDHHLLEGKREGSLHQSGMTRDRDGYLRAKYGKQERASAYMQMPPDDIRFYNMYGTDLGNIEEKGLVPNEENVYRDLSENRSHLLYGSGNTRAGGAAIAKMFATPPQKGKKTARSKKRIAAQEQNPEVVLDANGQLAVQTPVYATPGLMPPDLDTGFADTPPFDTTFGFGTPLNLPSLNSSLNIPDIGGSTFGNDYVASSIPSSLDLTGVDGSADLLAAGMDLSSATTYMMRPGFGASSNLPPLDSSPGFTSVDDASMASIADNMSSMHISSEFGQSSDPHSSYVFRRRFQHIGQI</sequence>
<dbReference type="AlphaFoldDB" id="A0A6V8HFG0"/>
<proteinExistence type="predicted"/>
<keyword evidence="2" id="KW-1185">Reference proteome</keyword>
<organism evidence="1 2">
    <name type="scientific">Talaromyces pinophilus</name>
    <name type="common">Penicillium pinophilum</name>
    <dbReference type="NCBI Taxonomy" id="128442"/>
    <lineage>
        <taxon>Eukaryota</taxon>
        <taxon>Fungi</taxon>
        <taxon>Dikarya</taxon>
        <taxon>Ascomycota</taxon>
        <taxon>Pezizomycotina</taxon>
        <taxon>Eurotiomycetes</taxon>
        <taxon>Eurotiomycetidae</taxon>
        <taxon>Eurotiales</taxon>
        <taxon>Trichocomaceae</taxon>
        <taxon>Talaromyces</taxon>
        <taxon>Talaromyces sect. Talaromyces</taxon>
    </lineage>
</organism>